<dbReference type="RefSeq" id="WP_344720689.1">
    <property type="nucleotide sequence ID" value="NZ_BAAAUS010000006.1"/>
</dbReference>
<name>A0ABW4ES72_9PSEU</name>
<dbReference type="Proteomes" id="UP001597114">
    <property type="component" value="Unassembled WGS sequence"/>
</dbReference>
<keyword evidence="2" id="KW-1185">Reference proteome</keyword>
<proteinExistence type="predicted"/>
<accession>A0ABW4ES72</accession>
<sequence>MTLTAAGAVELCSACTVGLLIAVDPDRCGPISLVLGVPLGQVTAR</sequence>
<evidence type="ECO:0000313" key="2">
    <source>
        <dbReference type="Proteomes" id="UP001597114"/>
    </source>
</evidence>
<protein>
    <submittedName>
        <fullName evidence="1">Uncharacterized protein</fullName>
    </submittedName>
</protein>
<comment type="caution">
    <text evidence="1">The sequence shown here is derived from an EMBL/GenBank/DDBJ whole genome shotgun (WGS) entry which is preliminary data.</text>
</comment>
<reference evidence="2" key="1">
    <citation type="journal article" date="2019" name="Int. J. Syst. Evol. Microbiol.">
        <title>The Global Catalogue of Microorganisms (GCM) 10K type strain sequencing project: providing services to taxonomists for standard genome sequencing and annotation.</title>
        <authorList>
            <consortium name="The Broad Institute Genomics Platform"/>
            <consortium name="The Broad Institute Genome Sequencing Center for Infectious Disease"/>
            <person name="Wu L."/>
            <person name="Ma J."/>
        </authorList>
    </citation>
    <scope>NUCLEOTIDE SEQUENCE [LARGE SCALE GENOMIC DNA]</scope>
    <source>
        <strain evidence="2">CCM 7043</strain>
    </source>
</reference>
<organism evidence="1 2">
    <name type="scientific">Pseudonocardia yunnanensis</name>
    <dbReference type="NCBI Taxonomy" id="58107"/>
    <lineage>
        <taxon>Bacteria</taxon>
        <taxon>Bacillati</taxon>
        <taxon>Actinomycetota</taxon>
        <taxon>Actinomycetes</taxon>
        <taxon>Pseudonocardiales</taxon>
        <taxon>Pseudonocardiaceae</taxon>
        <taxon>Pseudonocardia</taxon>
    </lineage>
</organism>
<gene>
    <name evidence="1" type="ORF">ACFSJD_13050</name>
</gene>
<dbReference type="EMBL" id="JBHUCO010000012">
    <property type="protein sequence ID" value="MFD1518419.1"/>
    <property type="molecule type" value="Genomic_DNA"/>
</dbReference>
<evidence type="ECO:0000313" key="1">
    <source>
        <dbReference type="EMBL" id="MFD1518419.1"/>
    </source>
</evidence>